<feature type="domain" description="Response regulatory" evidence="8">
    <location>
        <begin position="11"/>
        <end position="127"/>
    </location>
</feature>
<evidence type="ECO:0000313" key="10">
    <source>
        <dbReference type="Proteomes" id="UP000273643"/>
    </source>
</evidence>
<evidence type="ECO:0000313" key="9">
    <source>
        <dbReference type="EMBL" id="ROQ20812.1"/>
    </source>
</evidence>
<dbReference type="GO" id="GO:0000976">
    <property type="term" value="F:transcription cis-regulatory region binding"/>
    <property type="evidence" value="ECO:0007669"/>
    <property type="project" value="TreeGrafter"/>
</dbReference>
<keyword evidence="3" id="KW-0805">Transcription regulation</keyword>
<feature type="modified residue" description="4-aspartylphosphate" evidence="6">
    <location>
        <position position="60"/>
    </location>
</feature>
<keyword evidence="1 6" id="KW-0597">Phosphoprotein</keyword>
<dbReference type="Pfam" id="PF00196">
    <property type="entry name" value="GerE"/>
    <property type="match status" value="1"/>
</dbReference>
<dbReference type="InterPro" id="IPR000792">
    <property type="entry name" value="Tscrpt_reg_LuxR_C"/>
</dbReference>
<gene>
    <name evidence="9" type="ORF">EDC38_1429</name>
</gene>
<dbReference type="InterPro" id="IPR036388">
    <property type="entry name" value="WH-like_DNA-bd_sf"/>
</dbReference>
<evidence type="ECO:0000259" key="7">
    <source>
        <dbReference type="PROSITE" id="PS50043"/>
    </source>
</evidence>
<name>A0A3N1NPM8_9GAMM</name>
<evidence type="ECO:0000256" key="4">
    <source>
        <dbReference type="ARBA" id="ARBA00023125"/>
    </source>
</evidence>
<protein>
    <submittedName>
        <fullName evidence="9">LuxR family two component transcriptional regulator</fullName>
    </submittedName>
</protein>
<evidence type="ECO:0000256" key="1">
    <source>
        <dbReference type="ARBA" id="ARBA00022553"/>
    </source>
</evidence>
<dbReference type="CDD" id="cd06170">
    <property type="entry name" value="LuxR_C_like"/>
    <property type="match status" value="1"/>
</dbReference>
<keyword evidence="2" id="KW-0902">Two-component regulatory system</keyword>
<dbReference type="PANTHER" id="PTHR48111">
    <property type="entry name" value="REGULATOR OF RPOS"/>
    <property type="match status" value="1"/>
</dbReference>
<dbReference type="PANTHER" id="PTHR48111:SF1">
    <property type="entry name" value="TWO-COMPONENT RESPONSE REGULATOR ORR33"/>
    <property type="match status" value="1"/>
</dbReference>
<proteinExistence type="predicted"/>
<dbReference type="Proteomes" id="UP000273643">
    <property type="component" value="Unassembled WGS sequence"/>
</dbReference>
<evidence type="ECO:0000256" key="3">
    <source>
        <dbReference type="ARBA" id="ARBA00023015"/>
    </source>
</evidence>
<dbReference type="OrthoDB" id="8874570at2"/>
<sequence>MSLNENPSEPVVLVVDDAIESIHMLSDALEAEHMTVLVALEGQQALTITQNITPDIILLDALMPQIDGFETCKRLKQNPRLTNVPVIFMTGLSDTEHVVQGLNAGGVDYITKPINPEELVARMRVHITNARLTQSAHNALDAAGQYLFAIDRSGTLLWTTPQVQAHLKRAGLNQPQAQEQLAGQLREWLSHQPQTGHKLPLRGLSPALTLEYLAPLSGTDILLRLLEQPEEGTETDRLREIFGVTTREADVLLWIAHGKTNREIGQILSMSPRTVNKHLEQVFRKLGVDNRTSAAAAAIRCMARA</sequence>
<dbReference type="InterPro" id="IPR039420">
    <property type="entry name" value="WalR-like"/>
</dbReference>
<dbReference type="PROSITE" id="PS50043">
    <property type="entry name" value="HTH_LUXR_2"/>
    <property type="match status" value="1"/>
</dbReference>
<dbReference type="AlphaFoldDB" id="A0A3N1NPM8"/>
<dbReference type="InterPro" id="IPR001789">
    <property type="entry name" value="Sig_transdc_resp-reg_receiver"/>
</dbReference>
<dbReference type="SMART" id="SM00421">
    <property type="entry name" value="HTH_LUXR"/>
    <property type="match status" value="1"/>
</dbReference>
<comment type="caution">
    <text evidence="9">The sequence shown here is derived from an EMBL/GenBank/DDBJ whole genome shotgun (WGS) entry which is preliminary data.</text>
</comment>
<dbReference type="SMART" id="SM00448">
    <property type="entry name" value="REC"/>
    <property type="match status" value="1"/>
</dbReference>
<organism evidence="9 10">
    <name type="scientific">Marinimicrobium koreense</name>
    <dbReference type="NCBI Taxonomy" id="306545"/>
    <lineage>
        <taxon>Bacteria</taxon>
        <taxon>Pseudomonadati</taxon>
        <taxon>Pseudomonadota</taxon>
        <taxon>Gammaproteobacteria</taxon>
        <taxon>Cellvibrionales</taxon>
        <taxon>Cellvibrionaceae</taxon>
        <taxon>Marinimicrobium</taxon>
    </lineage>
</organism>
<evidence type="ECO:0000256" key="5">
    <source>
        <dbReference type="ARBA" id="ARBA00023163"/>
    </source>
</evidence>
<dbReference type="RefSeq" id="WP_123637908.1">
    <property type="nucleotide sequence ID" value="NZ_RJUK01000001.1"/>
</dbReference>
<keyword evidence="10" id="KW-1185">Reference proteome</keyword>
<dbReference type="GO" id="GO:0006355">
    <property type="term" value="P:regulation of DNA-templated transcription"/>
    <property type="evidence" value="ECO:0007669"/>
    <property type="project" value="InterPro"/>
</dbReference>
<dbReference type="PRINTS" id="PR00038">
    <property type="entry name" value="HTHLUXR"/>
</dbReference>
<dbReference type="InterPro" id="IPR016032">
    <property type="entry name" value="Sig_transdc_resp-reg_C-effctor"/>
</dbReference>
<dbReference type="CDD" id="cd19920">
    <property type="entry name" value="REC_PA4781-like"/>
    <property type="match status" value="1"/>
</dbReference>
<dbReference type="Pfam" id="PF00072">
    <property type="entry name" value="Response_reg"/>
    <property type="match status" value="1"/>
</dbReference>
<dbReference type="PROSITE" id="PS50110">
    <property type="entry name" value="RESPONSE_REGULATORY"/>
    <property type="match status" value="1"/>
</dbReference>
<dbReference type="SUPFAM" id="SSF46894">
    <property type="entry name" value="C-terminal effector domain of the bipartite response regulators"/>
    <property type="match status" value="1"/>
</dbReference>
<evidence type="ECO:0000259" key="8">
    <source>
        <dbReference type="PROSITE" id="PS50110"/>
    </source>
</evidence>
<dbReference type="GO" id="GO:0000156">
    <property type="term" value="F:phosphorelay response regulator activity"/>
    <property type="evidence" value="ECO:0007669"/>
    <property type="project" value="TreeGrafter"/>
</dbReference>
<evidence type="ECO:0000256" key="6">
    <source>
        <dbReference type="PROSITE-ProRule" id="PRU00169"/>
    </source>
</evidence>
<feature type="domain" description="HTH luxR-type" evidence="7">
    <location>
        <begin position="237"/>
        <end position="302"/>
    </location>
</feature>
<dbReference type="GO" id="GO:0005829">
    <property type="term" value="C:cytosol"/>
    <property type="evidence" value="ECO:0007669"/>
    <property type="project" value="TreeGrafter"/>
</dbReference>
<dbReference type="SUPFAM" id="SSF52172">
    <property type="entry name" value="CheY-like"/>
    <property type="match status" value="1"/>
</dbReference>
<dbReference type="Gene3D" id="1.10.10.10">
    <property type="entry name" value="Winged helix-like DNA-binding domain superfamily/Winged helix DNA-binding domain"/>
    <property type="match status" value="1"/>
</dbReference>
<keyword evidence="5" id="KW-0804">Transcription</keyword>
<evidence type="ECO:0000256" key="2">
    <source>
        <dbReference type="ARBA" id="ARBA00023012"/>
    </source>
</evidence>
<dbReference type="GO" id="GO:0032993">
    <property type="term" value="C:protein-DNA complex"/>
    <property type="evidence" value="ECO:0007669"/>
    <property type="project" value="TreeGrafter"/>
</dbReference>
<dbReference type="EMBL" id="RJUK01000001">
    <property type="protein sequence ID" value="ROQ20812.1"/>
    <property type="molecule type" value="Genomic_DNA"/>
</dbReference>
<dbReference type="InterPro" id="IPR011006">
    <property type="entry name" value="CheY-like_superfamily"/>
</dbReference>
<keyword evidence="4" id="KW-0238">DNA-binding</keyword>
<reference evidence="9 10" key="1">
    <citation type="submission" date="2018-11" db="EMBL/GenBank/DDBJ databases">
        <title>Genomic Encyclopedia of Type Strains, Phase IV (KMG-IV): sequencing the most valuable type-strain genomes for metagenomic binning, comparative biology and taxonomic classification.</title>
        <authorList>
            <person name="Goeker M."/>
        </authorList>
    </citation>
    <scope>NUCLEOTIDE SEQUENCE [LARGE SCALE GENOMIC DNA]</scope>
    <source>
        <strain evidence="9 10">DSM 16974</strain>
    </source>
</reference>
<dbReference type="Gene3D" id="3.40.50.2300">
    <property type="match status" value="1"/>
</dbReference>
<accession>A0A3N1NPM8</accession>